<protein>
    <submittedName>
        <fullName evidence="1">Uncharacterized protein</fullName>
    </submittedName>
</protein>
<dbReference type="AlphaFoldDB" id="A0A0A9A030"/>
<name>A0A0A9A030_ARUDO</name>
<dbReference type="EMBL" id="GBRH01252901">
    <property type="protein sequence ID" value="JAD44994.1"/>
    <property type="molecule type" value="Transcribed_RNA"/>
</dbReference>
<reference evidence="1" key="2">
    <citation type="journal article" date="2015" name="Data Brief">
        <title>Shoot transcriptome of the giant reed, Arundo donax.</title>
        <authorList>
            <person name="Barrero R.A."/>
            <person name="Guerrero F.D."/>
            <person name="Moolhuijzen P."/>
            <person name="Goolsby J.A."/>
            <person name="Tidwell J."/>
            <person name="Bellgard S.E."/>
            <person name="Bellgard M.I."/>
        </authorList>
    </citation>
    <scope>NUCLEOTIDE SEQUENCE</scope>
    <source>
        <tissue evidence="1">Shoot tissue taken approximately 20 cm above the soil surface</tissue>
    </source>
</reference>
<proteinExistence type="predicted"/>
<organism evidence="1">
    <name type="scientific">Arundo donax</name>
    <name type="common">Giant reed</name>
    <name type="synonym">Donax arundinaceus</name>
    <dbReference type="NCBI Taxonomy" id="35708"/>
    <lineage>
        <taxon>Eukaryota</taxon>
        <taxon>Viridiplantae</taxon>
        <taxon>Streptophyta</taxon>
        <taxon>Embryophyta</taxon>
        <taxon>Tracheophyta</taxon>
        <taxon>Spermatophyta</taxon>
        <taxon>Magnoliopsida</taxon>
        <taxon>Liliopsida</taxon>
        <taxon>Poales</taxon>
        <taxon>Poaceae</taxon>
        <taxon>PACMAD clade</taxon>
        <taxon>Arundinoideae</taxon>
        <taxon>Arundineae</taxon>
        <taxon>Arundo</taxon>
    </lineage>
</organism>
<sequence>MAACDVLDTAVPTCFLKAIDHGTGIHLTKEAFRNASY</sequence>
<evidence type="ECO:0000313" key="1">
    <source>
        <dbReference type="EMBL" id="JAD44994.1"/>
    </source>
</evidence>
<accession>A0A0A9A030</accession>
<reference evidence="1" key="1">
    <citation type="submission" date="2014-09" db="EMBL/GenBank/DDBJ databases">
        <authorList>
            <person name="Magalhaes I.L.F."/>
            <person name="Oliveira U."/>
            <person name="Santos F.R."/>
            <person name="Vidigal T.H.D.A."/>
            <person name="Brescovit A.D."/>
            <person name="Santos A.J."/>
        </authorList>
    </citation>
    <scope>NUCLEOTIDE SEQUENCE</scope>
    <source>
        <tissue evidence="1">Shoot tissue taken approximately 20 cm above the soil surface</tissue>
    </source>
</reference>